<accession>A0AAD8KH51</accession>
<evidence type="ECO:0000256" key="2">
    <source>
        <dbReference type="ARBA" id="ARBA00008352"/>
    </source>
</evidence>
<evidence type="ECO:0000313" key="5">
    <source>
        <dbReference type="EMBL" id="KAK1422810.1"/>
    </source>
</evidence>
<dbReference type="PANTHER" id="PTHR15367:SF2">
    <property type="entry name" value="DNA-DIRECTED RNA POLYMERASE III SUBUNIT"/>
    <property type="match status" value="1"/>
</dbReference>
<keyword evidence="6" id="KW-1185">Reference proteome</keyword>
<dbReference type="Proteomes" id="UP001229421">
    <property type="component" value="Unassembled WGS sequence"/>
</dbReference>
<comment type="caution">
    <text evidence="5">The sequence shown here is derived from an EMBL/GenBank/DDBJ whole genome shotgun (WGS) entry which is preliminary data.</text>
</comment>
<comment type="subcellular location">
    <subcellularLocation>
        <location evidence="1">Nucleus</location>
    </subcellularLocation>
</comment>
<dbReference type="AlphaFoldDB" id="A0AAD8KH51"/>
<sequence length="219" mass="25739">MYYESNGCLLVAIDGRTLNRIILLLTRLVRMAYRGRGRGGFGGRGPGSYAKEVAFDIFPEIEELPDVNLKQKDKYEELVSWSYAFQRYWIKSCYHLGPGQDSESKEKDPMSDYIKMTDEYVPAELASKNVKRSNKKVRWDPQSDFDRFDFFEKQDQRLLSQDDDEKEKKEDDEEDDEDNENIEEEEDDSGDDYDQNIDFDDDEDDFNMNDDFGDDEGCY</sequence>
<evidence type="ECO:0000256" key="4">
    <source>
        <dbReference type="SAM" id="MobiDB-lite"/>
    </source>
</evidence>
<reference evidence="5" key="1">
    <citation type="journal article" date="2023" name="bioRxiv">
        <title>Improved chromosome-level genome assembly for marigold (Tagetes erecta).</title>
        <authorList>
            <person name="Jiang F."/>
            <person name="Yuan L."/>
            <person name="Wang S."/>
            <person name="Wang H."/>
            <person name="Xu D."/>
            <person name="Wang A."/>
            <person name="Fan W."/>
        </authorList>
    </citation>
    <scope>NUCLEOTIDE SEQUENCE</scope>
    <source>
        <strain evidence="5">WSJ</strain>
        <tissue evidence="5">Leaf</tissue>
    </source>
</reference>
<dbReference type="PANTHER" id="PTHR15367">
    <property type="entry name" value="DNA-DIRECTED RNA POLYMERASE III"/>
    <property type="match status" value="1"/>
</dbReference>
<comment type="similarity">
    <text evidence="2">Belongs to the eukaryotic RPC7 RNA polymerase subunit family.</text>
</comment>
<evidence type="ECO:0000256" key="1">
    <source>
        <dbReference type="ARBA" id="ARBA00004123"/>
    </source>
</evidence>
<feature type="compositionally biased region" description="Acidic residues" evidence="4">
    <location>
        <begin position="161"/>
        <end position="219"/>
    </location>
</feature>
<dbReference type="EMBL" id="JAUHHV010000005">
    <property type="protein sequence ID" value="KAK1422810.1"/>
    <property type="molecule type" value="Genomic_DNA"/>
</dbReference>
<dbReference type="InterPro" id="IPR024661">
    <property type="entry name" value="RNA_pol_III_Rpc31"/>
</dbReference>
<gene>
    <name evidence="5" type="ORF">QVD17_18099</name>
</gene>
<evidence type="ECO:0000313" key="6">
    <source>
        <dbReference type="Proteomes" id="UP001229421"/>
    </source>
</evidence>
<feature type="region of interest" description="Disordered" evidence="4">
    <location>
        <begin position="154"/>
        <end position="219"/>
    </location>
</feature>
<dbReference type="GO" id="GO:0006383">
    <property type="term" value="P:transcription by RNA polymerase III"/>
    <property type="evidence" value="ECO:0007669"/>
    <property type="project" value="InterPro"/>
</dbReference>
<dbReference type="GO" id="GO:0005666">
    <property type="term" value="C:RNA polymerase III complex"/>
    <property type="evidence" value="ECO:0007669"/>
    <property type="project" value="TreeGrafter"/>
</dbReference>
<evidence type="ECO:0000256" key="3">
    <source>
        <dbReference type="ARBA" id="ARBA00023242"/>
    </source>
</evidence>
<keyword evidence="3" id="KW-0539">Nucleus</keyword>
<organism evidence="5 6">
    <name type="scientific">Tagetes erecta</name>
    <name type="common">African marigold</name>
    <dbReference type="NCBI Taxonomy" id="13708"/>
    <lineage>
        <taxon>Eukaryota</taxon>
        <taxon>Viridiplantae</taxon>
        <taxon>Streptophyta</taxon>
        <taxon>Embryophyta</taxon>
        <taxon>Tracheophyta</taxon>
        <taxon>Spermatophyta</taxon>
        <taxon>Magnoliopsida</taxon>
        <taxon>eudicotyledons</taxon>
        <taxon>Gunneridae</taxon>
        <taxon>Pentapetalae</taxon>
        <taxon>asterids</taxon>
        <taxon>campanulids</taxon>
        <taxon>Asterales</taxon>
        <taxon>Asteraceae</taxon>
        <taxon>Asteroideae</taxon>
        <taxon>Heliantheae alliance</taxon>
        <taxon>Tageteae</taxon>
        <taxon>Tagetes</taxon>
    </lineage>
</organism>
<protein>
    <recommendedName>
        <fullName evidence="7">DNA-directed RNA polymerase III subunit</fullName>
    </recommendedName>
</protein>
<evidence type="ECO:0008006" key="7">
    <source>
        <dbReference type="Google" id="ProtNLM"/>
    </source>
</evidence>
<name>A0AAD8KH51_TARER</name>
<proteinExistence type="inferred from homology"/>